<keyword evidence="2" id="KW-1185">Reference proteome</keyword>
<dbReference type="RefSeq" id="WP_188855393.1">
    <property type="nucleotide sequence ID" value="NZ_BMJJ01000022.1"/>
</dbReference>
<reference evidence="1" key="1">
    <citation type="journal article" date="2014" name="Int. J. Syst. Evol. Microbiol.">
        <title>Complete genome sequence of Corynebacterium casei LMG S-19264T (=DSM 44701T), isolated from a smear-ripened cheese.</title>
        <authorList>
            <consortium name="US DOE Joint Genome Institute (JGI-PGF)"/>
            <person name="Walter F."/>
            <person name="Albersmeier A."/>
            <person name="Kalinowski J."/>
            <person name="Ruckert C."/>
        </authorList>
    </citation>
    <scope>NUCLEOTIDE SEQUENCE</scope>
    <source>
        <strain evidence="1">CGMCC 1.15493</strain>
    </source>
</reference>
<dbReference type="AlphaFoldDB" id="A0A917DJC1"/>
<sequence length="65" mass="7150">MSATDHRVIGRQVDAPFPAEIRAVFTTKDGRVRYVVEGDDGEVGHHEDLWVFSGEQIGMPGEAPL</sequence>
<organism evidence="1 2">
    <name type="scientific">Aureimonas glaciei</name>
    <dbReference type="NCBI Taxonomy" id="1776957"/>
    <lineage>
        <taxon>Bacteria</taxon>
        <taxon>Pseudomonadati</taxon>
        <taxon>Pseudomonadota</taxon>
        <taxon>Alphaproteobacteria</taxon>
        <taxon>Hyphomicrobiales</taxon>
        <taxon>Aurantimonadaceae</taxon>
        <taxon>Aureimonas</taxon>
    </lineage>
</organism>
<accession>A0A917DJC1</accession>
<proteinExistence type="predicted"/>
<name>A0A917DJC1_9HYPH</name>
<protein>
    <submittedName>
        <fullName evidence="1">Uncharacterized protein</fullName>
    </submittedName>
</protein>
<evidence type="ECO:0000313" key="2">
    <source>
        <dbReference type="Proteomes" id="UP000613160"/>
    </source>
</evidence>
<evidence type="ECO:0000313" key="1">
    <source>
        <dbReference type="EMBL" id="GGD43171.1"/>
    </source>
</evidence>
<dbReference type="Proteomes" id="UP000613160">
    <property type="component" value="Unassembled WGS sequence"/>
</dbReference>
<gene>
    <name evidence="1" type="ORF">GCM10011335_52320</name>
</gene>
<dbReference type="EMBL" id="BMJJ01000022">
    <property type="protein sequence ID" value="GGD43171.1"/>
    <property type="molecule type" value="Genomic_DNA"/>
</dbReference>
<comment type="caution">
    <text evidence="1">The sequence shown here is derived from an EMBL/GenBank/DDBJ whole genome shotgun (WGS) entry which is preliminary data.</text>
</comment>
<reference evidence="1" key="2">
    <citation type="submission" date="2020-09" db="EMBL/GenBank/DDBJ databases">
        <authorList>
            <person name="Sun Q."/>
            <person name="Zhou Y."/>
        </authorList>
    </citation>
    <scope>NUCLEOTIDE SEQUENCE</scope>
    <source>
        <strain evidence="1">CGMCC 1.15493</strain>
    </source>
</reference>